<name>A0AAE0AF22_9ROSI</name>
<reference evidence="1" key="1">
    <citation type="journal article" date="2023" name="Plant J.">
        <title>Genome sequences and population genomics provide insights into the demographic history, inbreeding, and mutation load of two 'living fossil' tree species of Dipteronia.</title>
        <authorList>
            <person name="Feng Y."/>
            <person name="Comes H.P."/>
            <person name="Chen J."/>
            <person name="Zhu S."/>
            <person name="Lu R."/>
            <person name="Zhang X."/>
            <person name="Li P."/>
            <person name="Qiu J."/>
            <person name="Olsen K.M."/>
            <person name="Qiu Y."/>
        </authorList>
    </citation>
    <scope>NUCLEOTIDE SEQUENCE</scope>
    <source>
        <strain evidence="1">NBL</strain>
    </source>
</reference>
<keyword evidence="2" id="KW-1185">Reference proteome</keyword>
<organism evidence="1 2">
    <name type="scientific">Dipteronia sinensis</name>
    <dbReference type="NCBI Taxonomy" id="43782"/>
    <lineage>
        <taxon>Eukaryota</taxon>
        <taxon>Viridiplantae</taxon>
        <taxon>Streptophyta</taxon>
        <taxon>Embryophyta</taxon>
        <taxon>Tracheophyta</taxon>
        <taxon>Spermatophyta</taxon>
        <taxon>Magnoliopsida</taxon>
        <taxon>eudicotyledons</taxon>
        <taxon>Gunneridae</taxon>
        <taxon>Pentapetalae</taxon>
        <taxon>rosids</taxon>
        <taxon>malvids</taxon>
        <taxon>Sapindales</taxon>
        <taxon>Sapindaceae</taxon>
        <taxon>Hippocastanoideae</taxon>
        <taxon>Acereae</taxon>
        <taxon>Dipteronia</taxon>
    </lineage>
</organism>
<sequence>MMLRLGFSDRWVSRIMKCVSTVAYSFLLNGEVCGWVQPTRGLRQGDPLSPYLFLICAEGLSALIQKSHKDGHISGFKCSRSGHDSLLFTRATDANCVAVKRVLKKYSAASRQLVNFSKSALCVSPSVDSRECERLAKIVGMQAVECHEKYLGLSCITGRHKRKMFADIVDRVWGKVKGWGDRLLSVGGKEVLIKRVIQSIPTYSMGLSRVPKGLIFEIQRLSSRFWWGSNQNSRKLHWCMWDRLCKPKVEGALLARQCWRILKFPNSLAATILKGKYFHDSNIWEASSSPSASFLWNSLMWGRGIIEAGIRWRVGRGSCIRIYGDRWIPRPSTFKIISPQVLDVNATVETLMSPSGGWDVDLVRQFL</sequence>
<dbReference type="PANTHER" id="PTHR33116">
    <property type="entry name" value="REVERSE TRANSCRIPTASE ZINC-BINDING DOMAIN-CONTAINING PROTEIN-RELATED-RELATED"/>
    <property type="match status" value="1"/>
</dbReference>
<comment type="caution">
    <text evidence="1">The sequence shown here is derived from an EMBL/GenBank/DDBJ whole genome shotgun (WGS) entry which is preliminary data.</text>
</comment>
<dbReference type="EMBL" id="JANJYJ010000005">
    <property type="protein sequence ID" value="KAK3212786.1"/>
    <property type="molecule type" value="Genomic_DNA"/>
</dbReference>
<evidence type="ECO:0000313" key="2">
    <source>
        <dbReference type="Proteomes" id="UP001281410"/>
    </source>
</evidence>
<dbReference type="Proteomes" id="UP001281410">
    <property type="component" value="Unassembled WGS sequence"/>
</dbReference>
<evidence type="ECO:0000313" key="1">
    <source>
        <dbReference type="EMBL" id="KAK3212786.1"/>
    </source>
</evidence>
<protein>
    <recommendedName>
        <fullName evidence="3">Reverse transcriptase domain-containing protein</fullName>
    </recommendedName>
</protein>
<evidence type="ECO:0008006" key="3">
    <source>
        <dbReference type="Google" id="ProtNLM"/>
    </source>
</evidence>
<dbReference type="AlphaFoldDB" id="A0AAE0AF22"/>
<dbReference type="PANTHER" id="PTHR33116:SF86">
    <property type="entry name" value="REVERSE TRANSCRIPTASE DOMAIN-CONTAINING PROTEIN"/>
    <property type="match status" value="1"/>
</dbReference>
<accession>A0AAE0AF22</accession>
<proteinExistence type="predicted"/>
<gene>
    <name evidence="1" type="ORF">Dsin_017492</name>
</gene>